<dbReference type="InterPro" id="IPR021424">
    <property type="entry name" value="PorA"/>
</dbReference>
<evidence type="ECO:0000313" key="3">
    <source>
        <dbReference type="EMBL" id="SNQ47703.1"/>
    </source>
</evidence>
<keyword evidence="2" id="KW-0472">Membrane</keyword>
<accession>A0A2I2KPV4</accession>
<feature type="region of interest" description="Disordered" evidence="1">
    <location>
        <begin position="333"/>
        <end position="360"/>
    </location>
</feature>
<dbReference type="Pfam" id="PF11271">
    <property type="entry name" value="PorA"/>
    <property type="match status" value="1"/>
</dbReference>
<reference evidence="3 4" key="1">
    <citation type="submission" date="2017-06" db="EMBL/GenBank/DDBJ databases">
        <authorList>
            <person name="Kim H.J."/>
            <person name="Triplett B.A."/>
        </authorList>
    </citation>
    <scope>NUCLEOTIDE SEQUENCE [LARGE SCALE GENOMIC DNA]</scope>
    <source>
        <strain evidence="3">FRACA_ARgP5</strain>
    </source>
</reference>
<evidence type="ECO:0000256" key="2">
    <source>
        <dbReference type="SAM" id="Phobius"/>
    </source>
</evidence>
<keyword evidence="2" id="KW-1133">Transmembrane helix</keyword>
<proteinExistence type="predicted"/>
<evidence type="ECO:0000313" key="4">
    <source>
        <dbReference type="Proteomes" id="UP000234331"/>
    </source>
</evidence>
<keyword evidence="4" id="KW-1185">Reference proteome</keyword>
<dbReference type="Proteomes" id="UP000234331">
    <property type="component" value="Unassembled WGS sequence"/>
</dbReference>
<protein>
    <recommendedName>
        <fullName evidence="5">DUF3068 domain-containing protein</fullName>
    </recommendedName>
</protein>
<feature type="transmembrane region" description="Helical" evidence="2">
    <location>
        <begin position="300"/>
        <end position="325"/>
    </location>
</feature>
<dbReference type="EMBL" id="FZMO01000112">
    <property type="protein sequence ID" value="SNQ47703.1"/>
    <property type="molecule type" value="Genomic_DNA"/>
</dbReference>
<keyword evidence="2" id="KW-0812">Transmembrane</keyword>
<gene>
    <name evidence="3" type="ORF">FRACA_20099</name>
</gene>
<sequence length="360" mass="37189">MRVRRSSIVVGLVGLVLLVVAVLTRFVVLPAGQKLPKSTDVSVQYTGTGTFLDANALAAGDMEHALAKDVPVSIDRRTYVKSVHGDHAIVGDDVTVRAGGPPQTNRHTYALDRTSLAGVASPDGTVVEPTSGSLPVAWPIGPSPSAQYQLYDTATQRGWPGKYLGAGSTDGRSTYRFTYVADAALKDPTVVKSLPAALPKGLLSSLSPLLATETAGRLTAALPSLPANVPISYTARTTVVAVVDQQTGLVVDTTQDQRIIASVADAGRAIQLLPVMSVKVKLTSASVTELADKAASGGRLLILIGVVAPLALAAVGLLLIIVAVIRRTRTAANPSAAGAASDRPTAPAVKESVRAEADRD</sequence>
<evidence type="ECO:0000256" key="1">
    <source>
        <dbReference type="SAM" id="MobiDB-lite"/>
    </source>
</evidence>
<dbReference type="AlphaFoldDB" id="A0A2I2KPV4"/>
<name>A0A2I2KPV4_9ACTN</name>
<organism evidence="3 4">
    <name type="scientific">Frankia canadensis</name>
    <dbReference type="NCBI Taxonomy" id="1836972"/>
    <lineage>
        <taxon>Bacteria</taxon>
        <taxon>Bacillati</taxon>
        <taxon>Actinomycetota</taxon>
        <taxon>Actinomycetes</taxon>
        <taxon>Frankiales</taxon>
        <taxon>Frankiaceae</taxon>
        <taxon>Frankia</taxon>
    </lineage>
</organism>
<evidence type="ECO:0008006" key="5">
    <source>
        <dbReference type="Google" id="ProtNLM"/>
    </source>
</evidence>
<feature type="compositionally biased region" description="Basic and acidic residues" evidence="1">
    <location>
        <begin position="351"/>
        <end position="360"/>
    </location>
</feature>